<dbReference type="Proteomes" id="UP000002051">
    <property type="component" value="Chromosome 5"/>
</dbReference>
<dbReference type="EMBL" id="CM001221">
    <property type="protein sequence ID" value="KEH27369.1"/>
    <property type="molecule type" value="Genomic_DNA"/>
</dbReference>
<organism evidence="1 3">
    <name type="scientific">Medicago truncatula</name>
    <name type="common">Barrel medic</name>
    <name type="synonym">Medicago tribuloides</name>
    <dbReference type="NCBI Taxonomy" id="3880"/>
    <lineage>
        <taxon>Eukaryota</taxon>
        <taxon>Viridiplantae</taxon>
        <taxon>Streptophyta</taxon>
        <taxon>Embryophyta</taxon>
        <taxon>Tracheophyta</taxon>
        <taxon>Spermatophyta</taxon>
        <taxon>Magnoliopsida</taxon>
        <taxon>eudicotyledons</taxon>
        <taxon>Gunneridae</taxon>
        <taxon>Pentapetalae</taxon>
        <taxon>rosids</taxon>
        <taxon>fabids</taxon>
        <taxon>Fabales</taxon>
        <taxon>Fabaceae</taxon>
        <taxon>Papilionoideae</taxon>
        <taxon>50 kb inversion clade</taxon>
        <taxon>NPAAA clade</taxon>
        <taxon>Hologalegina</taxon>
        <taxon>IRL clade</taxon>
        <taxon>Trifolieae</taxon>
        <taxon>Medicago</taxon>
    </lineage>
</organism>
<sequence length="51" mass="5709">MVFSRNVEIQFPGRLKARLEKAALQYFASGARICLQGFEGGFSPLTRSNNM</sequence>
<evidence type="ECO:0000313" key="1">
    <source>
        <dbReference type="EMBL" id="KEH27369.1"/>
    </source>
</evidence>
<proteinExistence type="predicted"/>
<accession>A0A072UC72</accession>
<gene>
    <name evidence="1" type="ordered locus">MTR_5g007515</name>
</gene>
<evidence type="ECO:0000313" key="2">
    <source>
        <dbReference type="EnsemblPlants" id="KEH27369"/>
    </source>
</evidence>
<reference evidence="1 3" key="1">
    <citation type="journal article" date="2011" name="Nature">
        <title>The Medicago genome provides insight into the evolution of rhizobial symbioses.</title>
        <authorList>
            <person name="Young N.D."/>
            <person name="Debelle F."/>
            <person name="Oldroyd G.E."/>
            <person name="Geurts R."/>
            <person name="Cannon S.B."/>
            <person name="Udvardi M.K."/>
            <person name="Benedito V.A."/>
            <person name="Mayer K.F."/>
            <person name="Gouzy J."/>
            <person name="Schoof H."/>
            <person name="Van de Peer Y."/>
            <person name="Proost S."/>
            <person name="Cook D.R."/>
            <person name="Meyers B.C."/>
            <person name="Spannagl M."/>
            <person name="Cheung F."/>
            <person name="De Mita S."/>
            <person name="Krishnakumar V."/>
            <person name="Gundlach H."/>
            <person name="Zhou S."/>
            <person name="Mudge J."/>
            <person name="Bharti A.K."/>
            <person name="Murray J.D."/>
            <person name="Naoumkina M.A."/>
            <person name="Rosen B."/>
            <person name="Silverstein K.A."/>
            <person name="Tang H."/>
            <person name="Rombauts S."/>
            <person name="Zhao P.X."/>
            <person name="Zhou P."/>
            <person name="Barbe V."/>
            <person name="Bardou P."/>
            <person name="Bechner M."/>
            <person name="Bellec A."/>
            <person name="Berger A."/>
            <person name="Berges H."/>
            <person name="Bidwell S."/>
            <person name="Bisseling T."/>
            <person name="Choisne N."/>
            <person name="Couloux A."/>
            <person name="Denny R."/>
            <person name="Deshpande S."/>
            <person name="Dai X."/>
            <person name="Doyle J.J."/>
            <person name="Dudez A.M."/>
            <person name="Farmer A.D."/>
            <person name="Fouteau S."/>
            <person name="Franken C."/>
            <person name="Gibelin C."/>
            <person name="Gish J."/>
            <person name="Goldstein S."/>
            <person name="Gonzalez A.J."/>
            <person name="Green P.J."/>
            <person name="Hallab A."/>
            <person name="Hartog M."/>
            <person name="Hua A."/>
            <person name="Humphray S.J."/>
            <person name="Jeong D.H."/>
            <person name="Jing Y."/>
            <person name="Jocker A."/>
            <person name="Kenton S.M."/>
            <person name="Kim D.J."/>
            <person name="Klee K."/>
            <person name="Lai H."/>
            <person name="Lang C."/>
            <person name="Lin S."/>
            <person name="Macmil S.L."/>
            <person name="Magdelenat G."/>
            <person name="Matthews L."/>
            <person name="McCorrison J."/>
            <person name="Monaghan E.L."/>
            <person name="Mun J.H."/>
            <person name="Najar F.Z."/>
            <person name="Nicholson C."/>
            <person name="Noirot C."/>
            <person name="O'Bleness M."/>
            <person name="Paule C.R."/>
            <person name="Poulain J."/>
            <person name="Prion F."/>
            <person name="Qin B."/>
            <person name="Qu C."/>
            <person name="Retzel E.F."/>
            <person name="Riddle C."/>
            <person name="Sallet E."/>
            <person name="Samain S."/>
            <person name="Samson N."/>
            <person name="Sanders I."/>
            <person name="Saurat O."/>
            <person name="Scarpelli C."/>
            <person name="Schiex T."/>
            <person name="Segurens B."/>
            <person name="Severin A.J."/>
            <person name="Sherrier D.J."/>
            <person name="Shi R."/>
            <person name="Sims S."/>
            <person name="Singer S.R."/>
            <person name="Sinharoy S."/>
            <person name="Sterck L."/>
            <person name="Viollet A."/>
            <person name="Wang B.B."/>
            <person name="Wang K."/>
            <person name="Wang M."/>
            <person name="Wang X."/>
            <person name="Warfsmann J."/>
            <person name="Weissenbach J."/>
            <person name="White D.D."/>
            <person name="White J.D."/>
            <person name="Wiley G.B."/>
            <person name="Wincker P."/>
            <person name="Xing Y."/>
            <person name="Yang L."/>
            <person name="Yao Z."/>
            <person name="Ying F."/>
            <person name="Zhai J."/>
            <person name="Zhou L."/>
            <person name="Zuber A."/>
            <person name="Denarie J."/>
            <person name="Dixon R.A."/>
            <person name="May G.D."/>
            <person name="Schwartz D.C."/>
            <person name="Rogers J."/>
            <person name="Quetier F."/>
            <person name="Town C.D."/>
            <person name="Roe B.A."/>
        </authorList>
    </citation>
    <scope>NUCLEOTIDE SEQUENCE [LARGE SCALE GENOMIC DNA]</scope>
    <source>
        <strain evidence="1">A17</strain>
        <strain evidence="2 3">cv. Jemalong A17</strain>
    </source>
</reference>
<protein>
    <submittedName>
        <fullName evidence="1 2">Uncharacterized protein</fullName>
    </submittedName>
</protein>
<dbReference type="AlphaFoldDB" id="A0A072UC72"/>
<keyword evidence="3" id="KW-1185">Reference proteome</keyword>
<reference evidence="2" key="3">
    <citation type="submission" date="2015-04" db="UniProtKB">
        <authorList>
            <consortium name="EnsemblPlants"/>
        </authorList>
    </citation>
    <scope>IDENTIFICATION</scope>
    <source>
        <strain evidence="2">cv. Jemalong A17</strain>
    </source>
</reference>
<evidence type="ECO:0000313" key="3">
    <source>
        <dbReference type="Proteomes" id="UP000002051"/>
    </source>
</evidence>
<name>A0A072UC72_MEDTR</name>
<dbReference type="HOGENOM" id="CLU_3109436_0_0_1"/>
<reference evidence="1 3" key="2">
    <citation type="journal article" date="2014" name="BMC Genomics">
        <title>An improved genome release (version Mt4.0) for the model legume Medicago truncatula.</title>
        <authorList>
            <person name="Tang H."/>
            <person name="Krishnakumar V."/>
            <person name="Bidwell S."/>
            <person name="Rosen B."/>
            <person name="Chan A."/>
            <person name="Zhou S."/>
            <person name="Gentzbittel L."/>
            <person name="Childs K.L."/>
            <person name="Yandell M."/>
            <person name="Gundlach H."/>
            <person name="Mayer K.F."/>
            <person name="Schwartz D.C."/>
            <person name="Town C.D."/>
        </authorList>
    </citation>
    <scope>GENOME REANNOTATION</scope>
    <source>
        <strain evidence="1">A17</strain>
        <strain evidence="2 3">cv. Jemalong A17</strain>
    </source>
</reference>
<dbReference type="EnsemblPlants" id="KEH27369">
    <property type="protein sequence ID" value="KEH27369"/>
    <property type="gene ID" value="MTR_5g007515"/>
</dbReference>